<feature type="domain" description="HTH tetR-type" evidence="5">
    <location>
        <begin position="17"/>
        <end position="77"/>
    </location>
</feature>
<keyword evidence="1" id="KW-0805">Transcription regulation</keyword>
<dbReference type="PANTHER" id="PTHR30055">
    <property type="entry name" value="HTH-TYPE TRANSCRIPTIONAL REGULATOR RUTR"/>
    <property type="match status" value="1"/>
</dbReference>
<evidence type="ECO:0000313" key="7">
    <source>
        <dbReference type="Proteomes" id="UP000184387"/>
    </source>
</evidence>
<dbReference type="InterPro" id="IPR050109">
    <property type="entry name" value="HTH-type_TetR-like_transc_reg"/>
</dbReference>
<evidence type="ECO:0000256" key="3">
    <source>
        <dbReference type="ARBA" id="ARBA00023163"/>
    </source>
</evidence>
<dbReference type="Gene3D" id="1.10.357.10">
    <property type="entry name" value="Tetracycline Repressor, domain 2"/>
    <property type="match status" value="1"/>
</dbReference>
<dbReference type="Pfam" id="PF14246">
    <property type="entry name" value="TetR_C_7"/>
    <property type="match status" value="1"/>
</dbReference>
<dbReference type="PANTHER" id="PTHR30055:SF146">
    <property type="entry name" value="HTH-TYPE TRANSCRIPTIONAL DUAL REGULATOR CECR"/>
    <property type="match status" value="1"/>
</dbReference>
<feature type="DNA-binding region" description="H-T-H motif" evidence="4">
    <location>
        <begin position="40"/>
        <end position="59"/>
    </location>
</feature>
<protein>
    <submittedName>
        <fullName evidence="6">Transcriptional regulator, TetR family</fullName>
    </submittedName>
</protein>
<dbReference type="PROSITE" id="PS50977">
    <property type="entry name" value="HTH_TETR_2"/>
    <property type="match status" value="1"/>
</dbReference>
<dbReference type="Pfam" id="PF00440">
    <property type="entry name" value="TetR_N"/>
    <property type="match status" value="1"/>
</dbReference>
<keyword evidence="7" id="KW-1185">Reference proteome</keyword>
<evidence type="ECO:0000256" key="2">
    <source>
        <dbReference type="ARBA" id="ARBA00023125"/>
    </source>
</evidence>
<dbReference type="AlphaFoldDB" id="A0A1M6PFV7"/>
<dbReference type="InterPro" id="IPR001647">
    <property type="entry name" value="HTH_TetR"/>
</dbReference>
<dbReference type="GO" id="GO:0003700">
    <property type="term" value="F:DNA-binding transcription factor activity"/>
    <property type="evidence" value="ECO:0007669"/>
    <property type="project" value="TreeGrafter"/>
</dbReference>
<evidence type="ECO:0000256" key="1">
    <source>
        <dbReference type="ARBA" id="ARBA00023015"/>
    </source>
</evidence>
<evidence type="ECO:0000256" key="4">
    <source>
        <dbReference type="PROSITE-ProRule" id="PRU00335"/>
    </source>
</evidence>
<organism evidence="6 7">
    <name type="scientific">Muricoccus roseus</name>
    <dbReference type="NCBI Taxonomy" id="198092"/>
    <lineage>
        <taxon>Bacteria</taxon>
        <taxon>Pseudomonadati</taxon>
        <taxon>Pseudomonadota</taxon>
        <taxon>Alphaproteobacteria</taxon>
        <taxon>Acetobacterales</taxon>
        <taxon>Roseomonadaceae</taxon>
        <taxon>Muricoccus</taxon>
    </lineage>
</organism>
<gene>
    <name evidence="6" type="ORF">SAMN02745194_04096</name>
</gene>
<dbReference type="PRINTS" id="PR00455">
    <property type="entry name" value="HTHTETR"/>
</dbReference>
<dbReference type="GO" id="GO:0000976">
    <property type="term" value="F:transcription cis-regulatory region binding"/>
    <property type="evidence" value="ECO:0007669"/>
    <property type="project" value="TreeGrafter"/>
</dbReference>
<dbReference type="InterPro" id="IPR009057">
    <property type="entry name" value="Homeodomain-like_sf"/>
</dbReference>
<dbReference type="RefSeq" id="WP_073138191.1">
    <property type="nucleotide sequence ID" value="NZ_FQZF01000030.1"/>
</dbReference>
<dbReference type="FunFam" id="1.10.10.60:FF:000141">
    <property type="entry name" value="TetR family transcriptional regulator"/>
    <property type="match status" value="1"/>
</dbReference>
<dbReference type="SUPFAM" id="SSF46689">
    <property type="entry name" value="Homeodomain-like"/>
    <property type="match status" value="1"/>
</dbReference>
<dbReference type="Proteomes" id="UP000184387">
    <property type="component" value="Unassembled WGS sequence"/>
</dbReference>
<keyword evidence="2 4" id="KW-0238">DNA-binding</keyword>
<sequence>MTEQGERGRDALPDGLGITCQRILQAAEAAFVAQGFHVTTMDAIAAGARCSKKTVYKLFASKDDLFRAVMERRREEVARLPVDPHQSPEQALRDFLLRMADILLRDSSIALMRIAMAEAGRTSLLGPDWTEPRPEMARLELEKYLTQLASAGGYDFGGAPEAARMLVGMALGAFHHELMAGLEVSLPREVLTGRIEHAVRIFLRGSRVDAAR</sequence>
<reference evidence="6 7" key="1">
    <citation type="submission" date="2016-11" db="EMBL/GenBank/DDBJ databases">
        <authorList>
            <person name="Jaros S."/>
            <person name="Januszkiewicz K."/>
            <person name="Wedrychowicz H."/>
        </authorList>
    </citation>
    <scope>NUCLEOTIDE SEQUENCE [LARGE SCALE GENOMIC DNA]</scope>
    <source>
        <strain evidence="6 7">DSM 14916</strain>
    </source>
</reference>
<dbReference type="InterPro" id="IPR039536">
    <property type="entry name" value="TetR_C_Proteobacteria"/>
</dbReference>
<dbReference type="STRING" id="198092.SAMN02745194_04096"/>
<keyword evidence="3" id="KW-0804">Transcription</keyword>
<accession>A0A1M6PFV7</accession>
<proteinExistence type="predicted"/>
<dbReference type="EMBL" id="FQZF01000030">
    <property type="protein sequence ID" value="SHK06777.1"/>
    <property type="molecule type" value="Genomic_DNA"/>
</dbReference>
<evidence type="ECO:0000313" key="6">
    <source>
        <dbReference type="EMBL" id="SHK06777.1"/>
    </source>
</evidence>
<name>A0A1M6PFV7_9PROT</name>
<evidence type="ECO:0000259" key="5">
    <source>
        <dbReference type="PROSITE" id="PS50977"/>
    </source>
</evidence>